<keyword evidence="3" id="KW-0238">DNA-binding</keyword>
<feature type="domain" description="HTH lysR-type" evidence="5">
    <location>
        <begin position="1"/>
        <end position="60"/>
    </location>
</feature>
<dbReference type="GO" id="GO:0003700">
    <property type="term" value="F:DNA-binding transcription factor activity"/>
    <property type="evidence" value="ECO:0007669"/>
    <property type="project" value="InterPro"/>
</dbReference>
<dbReference type="PANTHER" id="PTHR30537:SF3">
    <property type="entry name" value="TRANSCRIPTIONAL REGULATORY PROTEIN"/>
    <property type="match status" value="1"/>
</dbReference>
<dbReference type="InterPro" id="IPR036390">
    <property type="entry name" value="WH_DNA-bd_sf"/>
</dbReference>
<dbReference type="RefSeq" id="WP_127765868.1">
    <property type="nucleotide sequence ID" value="NZ_SADE01000002.1"/>
</dbReference>
<comment type="caution">
    <text evidence="6">The sequence shown here is derived from an EMBL/GenBank/DDBJ whole genome shotgun (WGS) entry which is preliminary data.</text>
</comment>
<dbReference type="PANTHER" id="PTHR30537">
    <property type="entry name" value="HTH-TYPE TRANSCRIPTIONAL REGULATOR"/>
    <property type="match status" value="1"/>
</dbReference>
<comment type="similarity">
    <text evidence="1">Belongs to the LysR transcriptional regulatory family.</text>
</comment>
<organism evidence="6 7">
    <name type="scientific">Hwanghaeella grinnelliae</name>
    <dbReference type="NCBI Taxonomy" id="2500179"/>
    <lineage>
        <taxon>Bacteria</taxon>
        <taxon>Pseudomonadati</taxon>
        <taxon>Pseudomonadota</taxon>
        <taxon>Alphaproteobacteria</taxon>
        <taxon>Rhodospirillales</taxon>
        <taxon>Rhodospirillaceae</taxon>
        <taxon>Hwanghaeella</taxon>
    </lineage>
</organism>
<evidence type="ECO:0000256" key="1">
    <source>
        <dbReference type="ARBA" id="ARBA00009437"/>
    </source>
</evidence>
<dbReference type="Proteomes" id="UP000287447">
    <property type="component" value="Unassembled WGS sequence"/>
</dbReference>
<reference evidence="7" key="1">
    <citation type="submission" date="2019-01" db="EMBL/GenBank/DDBJ databases">
        <title>Gri0909 isolated from a small marine red alga.</title>
        <authorList>
            <person name="Kim J."/>
            <person name="Jeong S.E."/>
            <person name="Jeon C.O."/>
        </authorList>
    </citation>
    <scope>NUCLEOTIDE SEQUENCE [LARGE SCALE GENOMIC DNA]</scope>
    <source>
        <strain evidence="7">Gri0909</strain>
    </source>
</reference>
<dbReference type="SUPFAM" id="SSF46785">
    <property type="entry name" value="Winged helix' DNA-binding domain"/>
    <property type="match status" value="1"/>
</dbReference>
<dbReference type="GO" id="GO:0006351">
    <property type="term" value="P:DNA-templated transcription"/>
    <property type="evidence" value="ECO:0007669"/>
    <property type="project" value="TreeGrafter"/>
</dbReference>
<dbReference type="GO" id="GO:0043565">
    <property type="term" value="F:sequence-specific DNA binding"/>
    <property type="evidence" value="ECO:0007669"/>
    <property type="project" value="TreeGrafter"/>
</dbReference>
<name>A0A3S2Z7E8_9PROT</name>
<evidence type="ECO:0000256" key="2">
    <source>
        <dbReference type="ARBA" id="ARBA00023015"/>
    </source>
</evidence>
<dbReference type="InterPro" id="IPR058163">
    <property type="entry name" value="LysR-type_TF_proteobact-type"/>
</dbReference>
<dbReference type="Gene3D" id="1.10.10.10">
    <property type="entry name" value="Winged helix-like DNA-binding domain superfamily/Winged helix DNA-binding domain"/>
    <property type="match status" value="1"/>
</dbReference>
<dbReference type="OrthoDB" id="7333438at2"/>
<dbReference type="Pfam" id="PF00126">
    <property type="entry name" value="HTH_1"/>
    <property type="match status" value="1"/>
</dbReference>
<dbReference type="InterPro" id="IPR000847">
    <property type="entry name" value="LysR_HTH_N"/>
</dbReference>
<keyword evidence="7" id="KW-1185">Reference proteome</keyword>
<dbReference type="Pfam" id="PF03466">
    <property type="entry name" value="LysR_substrate"/>
    <property type="match status" value="1"/>
</dbReference>
<keyword evidence="4" id="KW-0804">Transcription</keyword>
<evidence type="ECO:0000259" key="5">
    <source>
        <dbReference type="PROSITE" id="PS50931"/>
    </source>
</evidence>
<accession>A0A3S2Z7E8</accession>
<dbReference type="EMBL" id="SADE01000002">
    <property type="protein sequence ID" value="RVU36392.1"/>
    <property type="molecule type" value="Genomic_DNA"/>
</dbReference>
<dbReference type="AlphaFoldDB" id="A0A3S2Z7E8"/>
<sequence>MQADWDDIRIFLAIARGGSLTRAAAALQISQPTVGRRLKKLEDAFQARLFDRLPDGFALTPEGTALLPKAEAMEAAAAALTAEADGLSPDAEGSVRLSVDEVVAQILAPLLPKLRNTLPAVELEIGIEHLFASLTRREADILIRDRPPQNTNQISRKLFDLDYAVYGSVAYVAANPAARTEDRYRECDWIGYDALHRHFAGGEWIQDRLGNRAPMIRHNDAAMMGDFITSGGGLGVLPMILADRYSNIIRLTDPIPDLKRTVHLYVHQDIRRVAAVRAVIDTLADETRSLETALLGRDRV</sequence>
<evidence type="ECO:0000313" key="7">
    <source>
        <dbReference type="Proteomes" id="UP000287447"/>
    </source>
</evidence>
<dbReference type="PRINTS" id="PR00039">
    <property type="entry name" value="HTHLYSR"/>
</dbReference>
<dbReference type="SUPFAM" id="SSF53850">
    <property type="entry name" value="Periplasmic binding protein-like II"/>
    <property type="match status" value="1"/>
</dbReference>
<proteinExistence type="inferred from homology"/>
<evidence type="ECO:0000256" key="4">
    <source>
        <dbReference type="ARBA" id="ARBA00023163"/>
    </source>
</evidence>
<dbReference type="PROSITE" id="PS50931">
    <property type="entry name" value="HTH_LYSR"/>
    <property type="match status" value="1"/>
</dbReference>
<evidence type="ECO:0000256" key="3">
    <source>
        <dbReference type="ARBA" id="ARBA00023125"/>
    </source>
</evidence>
<keyword evidence="2" id="KW-0805">Transcription regulation</keyword>
<protein>
    <submittedName>
        <fullName evidence="6">LysR family transcriptional regulator</fullName>
    </submittedName>
</protein>
<dbReference type="InterPro" id="IPR036388">
    <property type="entry name" value="WH-like_DNA-bd_sf"/>
</dbReference>
<dbReference type="Gene3D" id="3.40.190.290">
    <property type="match status" value="1"/>
</dbReference>
<gene>
    <name evidence="6" type="ORF">EOI86_14395</name>
</gene>
<dbReference type="InterPro" id="IPR005119">
    <property type="entry name" value="LysR_subst-bd"/>
</dbReference>
<evidence type="ECO:0000313" key="6">
    <source>
        <dbReference type="EMBL" id="RVU36392.1"/>
    </source>
</evidence>